<feature type="region of interest" description="Disordered" evidence="1">
    <location>
        <begin position="105"/>
        <end position="130"/>
    </location>
</feature>
<accession>A0ABN9UPQ2</accession>
<protein>
    <submittedName>
        <fullName evidence="2">Uncharacterized protein</fullName>
    </submittedName>
</protein>
<feature type="region of interest" description="Disordered" evidence="1">
    <location>
        <begin position="341"/>
        <end position="371"/>
    </location>
</feature>
<sequence length="401" mass="41187">MSALDGVAVGSASFHLGALSGGPVDKALAAAPARGWPRHTLTAPGVWKTCRMAEVDPSHPMAEVGETARWPNGRGGQMAEVEGKGGRMAEADTSRQWQVAEAAAPLPGPSRTGRQAVRAPPGLSHPSAQCHPFGPSFMEVIVSDDVGSAVTAKRGAQARVQKGSSARHAEIVWCAESIRDWAGELRKHPASIGLHGKLTTEGGLNSNTLSVPKFTRWMFNQVRGVDVVPWVTLVVGWREAKPCIDAVQAAATGRDCGLRKDASRTLTAATGDTTGFAPVQVAVSTVIIAAHDAQQKARADRLIAARSGVGAAQRTDLKILVACGADELLALVAAAVGPARAAARPPPPTAGGAEPPRAQQARAECGRAGPAAVADGPFGASLARALLAFPAPPQERPGAAA</sequence>
<evidence type="ECO:0000313" key="3">
    <source>
        <dbReference type="Proteomes" id="UP001189429"/>
    </source>
</evidence>
<dbReference type="Proteomes" id="UP001189429">
    <property type="component" value="Unassembled WGS sequence"/>
</dbReference>
<gene>
    <name evidence="2" type="ORF">PCOR1329_LOCUS50457</name>
</gene>
<organism evidence="2 3">
    <name type="scientific">Prorocentrum cordatum</name>
    <dbReference type="NCBI Taxonomy" id="2364126"/>
    <lineage>
        <taxon>Eukaryota</taxon>
        <taxon>Sar</taxon>
        <taxon>Alveolata</taxon>
        <taxon>Dinophyceae</taxon>
        <taxon>Prorocentrales</taxon>
        <taxon>Prorocentraceae</taxon>
        <taxon>Prorocentrum</taxon>
    </lineage>
</organism>
<reference evidence="2" key="1">
    <citation type="submission" date="2023-10" db="EMBL/GenBank/DDBJ databases">
        <authorList>
            <person name="Chen Y."/>
            <person name="Shah S."/>
            <person name="Dougan E. K."/>
            <person name="Thang M."/>
            <person name="Chan C."/>
        </authorList>
    </citation>
    <scope>NUCLEOTIDE SEQUENCE [LARGE SCALE GENOMIC DNA]</scope>
</reference>
<comment type="caution">
    <text evidence="2">The sequence shown here is derived from an EMBL/GenBank/DDBJ whole genome shotgun (WGS) entry which is preliminary data.</text>
</comment>
<evidence type="ECO:0000313" key="2">
    <source>
        <dbReference type="EMBL" id="CAK0861913.1"/>
    </source>
</evidence>
<proteinExistence type="predicted"/>
<dbReference type="EMBL" id="CAUYUJ010016106">
    <property type="protein sequence ID" value="CAK0861913.1"/>
    <property type="molecule type" value="Genomic_DNA"/>
</dbReference>
<name>A0ABN9UPQ2_9DINO</name>
<keyword evidence="3" id="KW-1185">Reference proteome</keyword>
<evidence type="ECO:0000256" key="1">
    <source>
        <dbReference type="SAM" id="MobiDB-lite"/>
    </source>
</evidence>